<dbReference type="SUPFAM" id="SSF52518">
    <property type="entry name" value="Thiamin diphosphate-binding fold (THDP-binding)"/>
    <property type="match status" value="1"/>
</dbReference>
<dbReference type="InterPro" id="IPR029061">
    <property type="entry name" value="THDP-binding"/>
</dbReference>
<dbReference type="CDD" id="cd07035">
    <property type="entry name" value="TPP_PYR_POX_like"/>
    <property type="match status" value="1"/>
</dbReference>
<keyword evidence="5" id="KW-1185">Reference proteome</keyword>
<dbReference type="Pfam" id="PF02776">
    <property type="entry name" value="TPP_enzyme_N"/>
    <property type="match status" value="1"/>
</dbReference>
<evidence type="ECO:0000256" key="1">
    <source>
        <dbReference type="ARBA" id="ARBA00007812"/>
    </source>
</evidence>
<feature type="domain" description="Thiamine pyrophosphate enzyme N-terminal TPP-binding" evidence="3">
    <location>
        <begin position="8"/>
        <end position="94"/>
    </location>
</feature>
<dbReference type="GO" id="GO:0030976">
    <property type="term" value="F:thiamine pyrophosphate binding"/>
    <property type="evidence" value="ECO:0007669"/>
    <property type="project" value="InterPro"/>
</dbReference>
<evidence type="ECO:0000313" key="5">
    <source>
        <dbReference type="Proteomes" id="UP000290365"/>
    </source>
</evidence>
<evidence type="ECO:0000313" key="4">
    <source>
        <dbReference type="EMBL" id="QBD77810.1"/>
    </source>
</evidence>
<dbReference type="GO" id="GO:0009097">
    <property type="term" value="P:isoleucine biosynthetic process"/>
    <property type="evidence" value="ECO:0007669"/>
    <property type="project" value="TreeGrafter"/>
</dbReference>
<dbReference type="AlphaFoldDB" id="A0A4P6JRI1"/>
<comment type="similarity">
    <text evidence="1">Belongs to the TPP enzyme family.</text>
</comment>
<gene>
    <name evidence="4" type="ORF">EPA93_18145</name>
</gene>
<proteinExistence type="inferred from homology"/>
<organism evidence="4 5">
    <name type="scientific">Ktedonosporobacter rubrisoli</name>
    <dbReference type="NCBI Taxonomy" id="2509675"/>
    <lineage>
        <taxon>Bacteria</taxon>
        <taxon>Bacillati</taxon>
        <taxon>Chloroflexota</taxon>
        <taxon>Ktedonobacteria</taxon>
        <taxon>Ktedonobacterales</taxon>
        <taxon>Ktedonosporobacteraceae</taxon>
        <taxon>Ktedonosporobacter</taxon>
    </lineage>
</organism>
<dbReference type="InterPro" id="IPR012001">
    <property type="entry name" value="Thiamin_PyroP_enz_TPP-bd_dom"/>
</dbReference>
<reference evidence="4 5" key="1">
    <citation type="submission" date="2019-01" db="EMBL/GenBank/DDBJ databases">
        <title>Ktedonosporobacter rubrisoli SCAWS-G2.</title>
        <authorList>
            <person name="Huang Y."/>
            <person name="Yan B."/>
        </authorList>
    </citation>
    <scope>NUCLEOTIDE SEQUENCE [LARGE SCALE GENOMIC DNA]</scope>
    <source>
        <strain evidence="4 5">SCAWS-G2</strain>
    </source>
</reference>
<dbReference type="InterPro" id="IPR045229">
    <property type="entry name" value="TPP_enz"/>
</dbReference>
<keyword evidence="2" id="KW-1133">Transmembrane helix</keyword>
<dbReference type="KEGG" id="kbs:EPA93_18145"/>
<keyword evidence="2" id="KW-0472">Membrane</keyword>
<sequence>MKNRQHLTGAQAITASLRAHHVETIFGIPGVHTLSLYEALRHEAGLRHVLARHEQGAGFMAEGYARASGKVGVVTTIADFCHLLLICALLHIQRHHSRHDKNLYIHHC</sequence>
<dbReference type="OrthoDB" id="4494979at2"/>
<evidence type="ECO:0000259" key="3">
    <source>
        <dbReference type="Pfam" id="PF02776"/>
    </source>
</evidence>
<feature type="transmembrane region" description="Helical" evidence="2">
    <location>
        <begin position="71"/>
        <end position="92"/>
    </location>
</feature>
<dbReference type="PANTHER" id="PTHR18968:SF13">
    <property type="entry name" value="ACETOLACTATE SYNTHASE CATALYTIC SUBUNIT, MITOCHONDRIAL"/>
    <property type="match status" value="1"/>
</dbReference>
<dbReference type="GO" id="GO:0005948">
    <property type="term" value="C:acetolactate synthase complex"/>
    <property type="evidence" value="ECO:0007669"/>
    <property type="project" value="TreeGrafter"/>
</dbReference>
<dbReference type="EMBL" id="CP035758">
    <property type="protein sequence ID" value="QBD77810.1"/>
    <property type="molecule type" value="Genomic_DNA"/>
</dbReference>
<dbReference type="Gene3D" id="3.40.50.970">
    <property type="match status" value="1"/>
</dbReference>
<dbReference type="GO" id="GO:0050660">
    <property type="term" value="F:flavin adenine dinucleotide binding"/>
    <property type="evidence" value="ECO:0007669"/>
    <property type="project" value="TreeGrafter"/>
</dbReference>
<name>A0A4P6JRI1_KTERU</name>
<dbReference type="Proteomes" id="UP000290365">
    <property type="component" value="Chromosome"/>
</dbReference>
<dbReference type="GO" id="GO:0003984">
    <property type="term" value="F:acetolactate synthase activity"/>
    <property type="evidence" value="ECO:0007669"/>
    <property type="project" value="TreeGrafter"/>
</dbReference>
<accession>A0A4P6JRI1</accession>
<dbReference type="PANTHER" id="PTHR18968">
    <property type="entry name" value="THIAMINE PYROPHOSPHATE ENZYMES"/>
    <property type="match status" value="1"/>
</dbReference>
<keyword evidence="2" id="KW-0812">Transmembrane</keyword>
<protein>
    <submittedName>
        <fullName evidence="4">Thiamine pyrophosphate-binding protein</fullName>
    </submittedName>
</protein>
<dbReference type="GO" id="GO:0009099">
    <property type="term" value="P:L-valine biosynthetic process"/>
    <property type="evidence" value="ECO:0007669"/>
    <property type="project" value="TreeGrafter"/>
</dbReference>
<evidence type="ECO:0000256" key="2">
    <source>
        <dbReference type="SAM" id="Phobius"/>
    </source>
</evidence>